<evidence type="ECO:0000259" key="8">
    <source>
        <dbReference type="SMART" id="SM00179"/>
    </source>
</evidence>
<feature type="compositionally biased region" description="Low complexity" evidence="7">
    <location>
        <begin position="246"/>
        <end position="280"/>
    </location>
</feature>
<dbReference type="GO" id="GO:0005509">
    <property type="term" value="F:calcium ion binding"/>
    <property type="evidence" value="ECO:0007669"/>
    <property type="project" value="InterPro"/>
</dbReference>
<comment type="subcellular location">
    <subcellularLocation>
        <location evidence="1">Membrane</location>
    </subcellularLocation>
</comment>
<dbReference type="GO" id="GO:0005261">
    <property type="term" value="F:monoatomic cation channel activity"/>
    <property type="evidence" value="ECO:0007669"/>
    <property type="project" value="TreeGrafter"/>
</dbReference>
<dbReference type="CDD" id="cd00054">
    <property type="entry name" value="EGF_CA"/>
    <property type="match status" value="1"/>
</dbReference>
<feature type="domain" description="EGF-like" evidence="9">
    <location>
        <begin position="633"/>
        <end position="678"/>
    </location>
</feature>
<dbReference type="PANTHER" id="PTHR46730:SF1">
    <property type="entry name" value="PLAT DOMAIN-CONTAINING PROTEIN"/>
    <property type="match status" value="1"/>
</dbReference>
<evidence type="ECO:0000256" key="2">
    <source>
        <dbReference type="ARBA" id="ARBA00022692"/>
    </source>
</evidence>
<feature type="domain" description="EGF-like" evidence="9">
    <location>
        <begin position="575"/>
        <end position="630"/>
    </location>
</feature>
<dbReference type="Gene3D" id="2.10.25.10">
    <property type="entry name" value="Laminin"/>
    <property type="match status" value="4"/>
</dbReference>
<dbReference type="SUPFAM" id="SSF57184">
    <property type="entry name" value="Growth factor receptor domain"/>
    <property type="match status" value="1"/>
</dbReference>
<keyword evidence="3" id="KW-0677">Repeat</keyword>
<feature type="domain" description="EGF-like" evidence="9">
    <location>
        <begin position="682"/>
        <end position="721"/>
    </location>
</feature>
<feature type="domain" description="EGF-like" evidence="9">
    <location>
        <begin position="725"/>
        <end position="780"/>
    </location>
</feature>
<evidence type="ECO:0000313" key="11">
    <source>
        <dbReference type="Proteomes" id="UP001190700"/>
    </source>
</evidence>
<dbReference type="Pfam" id="PF02010">
    <property type="entry name" value="REJ"/>
    <property type="match status" value="1"/>
</dbReference>
<keyword evidence="6" id="KW-1015">Disulfide bond</keyword>
<evidence type="ECO:0000256" key="7">
    <source>
        <dbReference type="SAM" id="MobiDB-lite"/>
    </source>
</evidence>
<keyword evidence="11" id="KW-1185">Reference proteome</keyword>
<keyword evidence="2" id="KW-0812">Transmembrane</keyword>
<feature type="domain" description="EGF-like" evidence="9">
    <location>
        <begin position="487"/>
        <end position="533"/>
    </location>
</feature>
<dbReference type="PANTHER" id="PTHR46730">
    <property type="entry name" value="POLYCYSTIN-1"/>
    <property type="match status" value="1"/>
</dbReference>
<feature type="domain" description="EGF-like" evidence="9">
    <location>
        <begin position="784"/>
        <end position="832"/>
    </location>
</feature>
<feature type="compositionally biased region" description="Pro residues" evidence="7">
    <location>
        <begin position="201"/>
        <end position="245"/>
    </location>
</feature>
<dbReference type="SMART" id="SM00179">
    <property type="entry name" value="EGF_CA"/>
    <property type="match status" value="2"/>
</dbReference>
<evidence type="ECO:0000256" key="5">
    <source>
        <dbReference type="ARBA" id="ARBA00023136"/>
    </source>
</evidence>
<comment type="caution">
    <text evidence="10">The sequence shown here is derived from an EMBL/GenBank/DDBJ whole genome shotgun (WGS) entry which is preliminary data.</text>
</comment>
<dbReference type="SMART" id="SM00181">
    <property type="entry name" value="EGF"/>
    <property type="match status" value="7"/>
</dbReference>
<proteinExistence type="predicted"/>
<dbReference type="GO" id="GO:0005886">
    <property type="term" value="C:plasma membrane"/>
    <property type="evidence" value="ECO:0007669"/>
    <property type="project" value="TreeGrafter"/>
</dbReference>
<dbReference type="InterPro" id="IPR001881">
    <property type="entry name" value="EGF-like_Ca-bd_dom"/>
</dbReference>
<feature type="compositionally biased region" description="Low complexity" evidence="7">
    <location>
        <begin position="39"/>
        <end position="73"/>
    </location>
</feature>
<dbReference type="InterPro" id="IPR002859">
    <property type="entry name" value="PKD/REJ-like"/>
</dbReference>
<dbReference type="InterPro" id="IPR000742">
    <property type="entry name" value="EGF"/>
</dbReference>
<feature type="region of interest" description="Disordered" evidence="7">
    <location>
        <begin position="39"/>
        <end position="109"/>
    </location>
</feature>
<name>A0AAE0FYZ2_9CHLO</name>
<dbReference type="InterPro" id="IPR009030">
    <property type="entry name" value="Growth_fac_rcpt_cys_sf"/>
</dbReference>
<sequence>MCMALLEFRSPAQRAMTGVSSELYSSPAVVFLGAAAGPTTVSPTTASPVTRSPTTSTPSTSSPTTAPTSSPTLRSPPPPNPPFPPPPPRSPSPIVDVTARDGDDNRTSTMSIFYQGTDDRTCMRVNLSAAMHNATIVTTAGSPVQLSWTFQASDACAGTVCVLDLCGFRAGRYTLIGTAHFNVSAGVPASTLVGEVIVDMAPPPSSPPPPPPSPPPLHPPSPPSPSPPPPPLTPPAPTAPPPPPANSTAPTSLTGLLLPNATTNTTPITHPASAPSSPSLPTLPPSPISSIVEIAYTFEGFNLSGIASLSEDIVVTLAGYAGISTSAVTITGVVDAPGEAQRRQRRLAQASGATVATRMAFVASETGSGYMAPDAFLRAALDNPCGIFATSSNSQLASAVVTSENLVTVAPSVDVPEGISGYPSPATAPPTFAPVDECTAPGESGKVGPCSAAPSVLCTTLPSGAAVCGPCPPGFVGDGRLCEDVDECALKNGGCDPRTVCRNTPGGRECGACPDGYIGSGATACRQLSSTCEVNNGGCWSNGLDKVECTMDASSSGRVLCGGCPPGYAGNGYDGCLDEPGCFEGACVTICSDVPAGVPGIGYTCAPCPPGYLGDGQGPLSLSPTAEGCYDDPCFDNNGGCAAQVECTISADALAGGVICGACPTGYVDLHEDGTVCEDEDGCTKIPCFPGVLCTDLPPPELGRICGECPPGYTGDGAKCGDVDECAADADPLYGGCFRDEGAGVVTACENTVRSVGNPKGRICSSCPDGYKGSGETTCVLTTTCAERNGGCWVGSGEYSGWSATCADVEGGGTVCGPCPVGFAGTGDSGCTDIDGCVANPCFPGVLCTDVKAPGEGHVCAYAGPAATVPWACPEGFHGDGEQCTECRLSARIAASTVMPGSGAVTRAGWLLGHRVQIDGQLDGLDHTKCTNQQGTLFKWEGATSDGALLQLTAAENRADTLKLSLPKRHLVVGLSYKLSLTAYLAGRPTVQSSAPVAFFVVSQPLQVVIRGGDAVIGRGGDVTLSAADSVDPDGEAGAITYKWQCECTSADVGERECRDLEGALLPYHWNNETLHLTLQGAEGGGVMNYTFMVTASKGLRTSQKSTPLTIHSGPPLSLVVTPVVGKVNPTEALTLRSEVSSADSASLAMMWSCTIEPGGAAFPLTPAMLLSPTTQENLVVRENVLAMGHAYRFQLSASDCLGAASAAVTVGVNVPPTGGNVVVTPSEGVALITVFNISAPDWRDDDPPLTFQQLYRVVGGEIGIPWLEEADAGWIPLVSDYAPLGQPPSIDVVLPEAGLAAHGDRVQVRVSVKDALGATASMESNVTVLRQAAVNPAPVLMRIDDGLTNGGIDAPMRDILGLSAFLNSPSNDSADAQAWALLPVSLPSLCPAHSLSLSHLSLPRGARMREKRAVHRPDAV</sequence>
<dbReference type="Proteomes" id="UP001190700">
    <property type="component" value="Unassembled WGS sequence"/>
</dbReference>
<dbReference type="GO" id="GO:0006816">
    <property type="term" value="P:calcium ion transport"/>
    <property type="evidence" value="ECO:0007669"/>
    <property type="project" value="TreeGrafter"/>
</dbReference>
<evidence type="ECO:0000313" key="10">
    <source>
        <dbReference type="EMBL" id="KAK3268272.1"/>
    </source>
</evidence>
<feature type="region of interest" description="Disordered" evidence="7">
    <location>
        <begin position="200"/>
        <end position="281"/>
    </location>
</feature>
<dbReference type="EMBL" id="LGRX02011930">
    <property type="protein sequence ID" value="KAK3268272.1"/>
    <property type="molecule type" value="Genomic_DNA"/>
</dbReference>
<protein>
    <submittedName>
        <fullName evidence="10">Uncharacterized protein</fullName>
    </submittedName>
</protein>
<gene>
    <name evidence="10" type="ORF">CYMTET_23216</name>
</gene>
<evidence type="ECO:0000259" key="9">
    <source>
        <dbReference type="SMART" id="SM00181"/>
    </source>
</evidence>
<reference evidence="10 11" key="1">
    <citation type="journal article" date="2015" name="Genome Biol. Evol.">
        <title>Comparative Genomics of a Bacterivorous Green Alga Reveals Evolutionary Causalities and Consequences of Phago-Mixotrophic Mode of Nutrition.</title>
        <authorList>
            <person name="Burns J.A."/>
            <person name="Paasch A."/>
            <person name="Narechania A."/>
            <person name="Kim E."/>
        </authorList>
    </citation>
    <scope>NUCLEOTIDE SEQUENCE [LARGE SCALE GENOMIC DNA]</scope>
    <source>
        <strain evidence="10 11">PLY_AMNH</strain>
    </source>
</reference>
<feature type="domain" description="EGF-like calcium-binding" evidence="8">
    <location>
        <begin position="484"/>
        <end position="533"/>
    </location>
</feature>
<organism evidence="10 11">
    <name type="scientific">Cymbomonas tetramitiformis</name>
    <dbReference type="NCBI Taxonomy" id="36881"/>
    <lineage>
        <taxon>Eukaryota</taxon>
        <taxon>Viridiplantae</taxon>
        <taxon>Chlorophyta</taxon>
        <taxon>Pyramimonadophyceae</taxon>
        <taxon>Pyramimonadales</taxon>
        <taxon>Pyramimonadaceae</taxon>
        <taxon>Cymbomonas</taxon>
    </lineage>
</organism>
<keyword evidence="4" id="KW-1133">Transmembrane helix</keyword>
<evidence type="ECO:0000256" key="1">
    <source>
        <dbReference type="ARBA" id="ARBA00004370"/>
    </source>
</evidence>
<feature type="domain" description="EGF-like" evidence="9">
    <location>
        <begin position="437"/>
        <end position="483"/>
    </location>
</feature>
<evidence type="ECO:0000256" key="3">
    <source>
        <dbReference type="ARBA" id="ARBA00022737"/>
    </source>
</evidence>
<feature type="domain" description="EGF-like calcium-binding" evidence="8">
    <location>
        <begin position="434"/>
        <end position="483"/>
    </location>
</feature>
<evidence type="ECO:0000256" key="6">
    <source>
        <dbReference type="ARBA" id="ARBA00023157"/>
    </source>
</evidence>
<evidence type="ECO:0000256" key="4">
    <source>
        <dbReference type="ARBA" id="ARBA00022989"/>
    </source>
</evidence>
<feature type="compositionally biased region" description="Pro residues" evidence="7">
    <location>
        <begin position="74"/>
        <end position="91"/>
    </location>
</feature>
<accession>A0AAE0FYZ2</accession>
<keyword evidence="5" id="KW-0472">Membrane</keyword>
<dbReference type="PRINTS" id="PR01217">
    <property type="entry name" value="PRICHEXTENSN"/>
</dbReference>